<dbReference type="EMBL" id="LCZJ02000026">
    <property type="protein sequence ID" value="KTD85466.1"/>
    <property type="molecule type" value="Genomic_DNA"/>
</dbReference>
<dbReference type="OrthoDB" id="2819999at2"/>
<accession>A0A0W1AVZ6</accession>
<comment type="caution">
    <text evidence="1">The sequence shown here is derived from an EMBL/GenBank/DDBJ whole genome shotgun (WGS) entry which is preliminary data.</text>
</comment>
<protein>
    <recommendedName>
        <fullName evidence="3">Ferric siderophore reductase C-terminal domain-containing protein</fullName>
    </recommendedName>
</protein>
<dbReference type="Proteomes" id="UP000054709">
    <property type="component" value="Unassembled WGS sequence"/>
</dbReference>
<keyword evidence="2" id="KW-1185">Reference proteome</keyword>
<reference evidence="1 2" key="1">
    <citation type="journal article" date="2015" name="Int. Biodeterior. Biodegradation">
        <title>Physiological and genetic screening methods for the isolation of methyl tert-butyl ether-degrading bacteria for bioremediation purposes.</title>
        <authorList>
            <person name="Guisado I.M."/>
            <person name="Purswani J."/>
            <person name="Gonzalez Lopez J."/>
            <person name="Pozo C."/>
        </authorList>
    </citation>
    <scope>NUCLEOTIDE SEQUENCE [LARGE SCALE GENOMIC DNA]</scope>
    <source>
        <strain evidence="1 2">SH7</strain>
    </source>
</reference>
<sequence length="160" mass="18899">MGFKINELHFKDVPEEEQETVILKDWEVFITYTVTPAVEAIAEAAGVKSAMIWQQFGGETGMLREFIAQNETREEVIERYNRNFLLLSESIPPELFHRNRNPFKHTIRYTDNPYHEGERLVLRSSCCLYYCREDGEKCYVCPRLTEEEREEKKVKILSTL</sequence>
<gene>
    <name evidence="1" type="ORF">UQ64_18330</name>
</gene>
<evidence type="ECO:0008006" key="3">
    <source>
        <dbReference type="Google" id="ProtNLM"/>
    </source>
</evidence>
<organism evidence="1 2">
    <name type="scientific">Paenibacillus etheri</name>
    <dbReference type="NCBI Taxonomy" id="1306852"/>
    <lineage>
        <taxon>Bacteria</taxon>
        <taxon>Bacillati</taxon>
        <taxon>Bacillota</taxon>
        <taxon>Bacilli</taxon>
        <taxon>Bacillales</taxon>
        <taxon>Paenibacillaceae</taxon>
        <taxon>Paenibacillus</taxon>
    </lineage>
</organism>
<evidence type="ECO:0000313" key="2">
    <source>
        <dbReference type="Proteomes" id="UP000054709"/>
    </source>
</evidence>
<evidence type="ECO:0000313" key="1">
    <source>
        <dbReference type="EMBL" id="KTD85466.1"/>
    </source>
</evidence>
<dbReference type="AlphaFoldDB" id="A0A0W1AVZ6"/>
<dbReference type="RefSeq" id="WP_060624320.1">
    <property type="nucleotide sequence ID" value="NZ_LCZJ02000026.1"/>
</dbReference>
<proteinExistence type="predicted"/>
<name>A0A0W1AVZ6_9BACL</name>